<dbReference type="EC" id="3.5.3.6" evidence="6"/>
<dbReference type="PANTHER" id="PTHR47271">
    <property type="entry name" value="ARGININE DEIMINASE"/>
    <property type="match status" value="1"/>
</dbReference>
<dbReference type="UniPathway" id="UPA00254">
    <property type="reaction ID" value="UER00364"/>
</dbReference>
<evidence type="ECO:0000256" key="5">
    <source>
        <dbReference type="ARBA" id="ARBA00049429"/>
    </source>
</evidence>
<dbReference type="PANTHER" id="PTHR47271:SF2">
    <property type="entry name" value="ARGININE DEIMINASE"/>
    <property type="match status" value="1"/>
</dbReference>
<proteinExistence type="inferred from homology"/>
<evidence type="ECO:0000313" key="8">
    <source>
        <dbReference type="EMBL" id="TCO67634.1"/>
    </source>
</evidence>
<dbReference type="GO" id="GO:0005737">
    <property type="term" value="C:cytoplasm"/>
    <property type="evidence" value="ECO:0007669"/>
    <property type="project" value="UniProtKB-SubCell"/>
</dbReference>
<keyword evidence="4 6" id="KW-0378">Hydrolase</keyword>
<evidence type="ECO:0000256" key="2">
    <source>
        <dbReference type="ARBA" id="ARBA00010206"/>
    </source>
</evidence>
<protein>
    <recommendedName>
        <fullName evidence="6">Arginine deiminase</fullName>
        <shortName evidence="6">ADI</shortName>
        <ecNumber evidence="6">3.5.3.6</ecNumber>
    </recommendedName>
    <alternativeName>
        <fullName evidence="6">Arginine dihydrolase</fullName>
        <shortName evidence="6">AD</shortName>
    </alternativeName>
</protein>
<sequence>MLRKDVEGVARLQLQVNSEVGKLKAVLLHRPGKELERLTPEFLNELLFDDIPWLKRIQEEHDRFAETLKENGVTVYYLEELLEEVLEDDGIKEFFIYDLVSYMNTSLEIKKTITNFLREKSPKELVHYAIAGLLRKELSEIKPQTLVDYVYEDSPFFIPPLPNCYFMRDPAAVIGDGIVVSSMKTNARKREAMLVKYVFKYSKEFRGNQNQMLYDYKADYPIEGGDILVLNKKVVAIGISERTSPHAVEEVSSSLLERGEVEKIIAVEIPKKRTFMHLDTVFTMVDMDKFLIYPSIKEKLKVYTITRGENGKIKVKAEENFVKVLENSLGLDKVTLIESGGGDEITGAREQWNDSTNTLAIAPGVVMAYNRNEITNTTLREHGIKVVEIEGSELVRGRGGPRCMSMPLLREEI</sequence>
<dbReference type="Gene3D" id="3.75.10.10">
    <property type="entry name" value="L-arginine/glycine Amidinotransferase, Chain A"/>
    <property type="match status" value="1"/>
</dbReference>
<name>A0A4R2K538_9THEO</name>
<dbReference type="HAMAP" id="MF_00242">
    <property type="entry name" value="Arg_deiminase"/>
    <property type="match status" value="1"/>
</dbReference>
<dbReference type="Proteomes" id="UP000294886">
    <property type="component" value="Unassembled WGS sequence"/>
</dbReference>
<keyword evidence="3 6" id="KW-0056">Arginine metabolism</keyword>
<dbReference type="AlphaFoldDB" id="A0A4R2K538"/>
<comment type="pathway">
    <text evidence="1 6">Amino-acid degradation; L-arginine degradation via ADI pathway; carbamoyl phosphate from L-arginine: step 1/2.</text>
</comment>
<feature type="active site" description="Amidino-cysteine intermediate" evidence="6 7">
    <location>
        <position position="403"/>
    </location>
</feature>
<evidence type="ECO:0000256" key="6">
    <source>
        <dbReference type="HAMAP-Rule" id="MF_00242"/>
    </source>
</evidence>
<dbReference type="PIRSF" id="PIRSF006356">
    <property type="entry name" value="Arg_deiminase"/>
    <property type="match status" value="1"/>
</dbReference>
<evidence type="ECO:0000256" key="3">
    <source>
        <dbReference type="ARBA" id="ARBA00022503"/>
    </source>
</evidence>
<comment type="subcellular location">
    <subcellularLocation>
        <location evidence="6">Cytoplasm</location>
    </subcellularLocation>
</comment>
<dbReference type="EMBL" id="SLWU01000006">
    <property type="protein sequence ID" value="TCO67634.1"/>
    <property type="molecule type" value="Genomic_DNA"/>
</dbReference>
<evidence type="ECO:0000256" key="7">
    <source>
        <dbReference type="PIRSR" id="PIRSR006356-1"/>
    </source>
</evidence>
<dbReference type="PRINTS" id="PR01466">
    <property type="entry name" value="ARGDEIMINASE"/>
</dbReference>
<dbReference type="NCBIfam" id="NF002381">
    <property type="entry name" value="PRK01388.1"/>
    <property type="match status" value="1"/>
</dbReference>
<keyword evidence="6" id="KW-0963">Cytoplasm</keyword>
<reference evidence="8 9" key="1">
    <citation type="submission" date="2019-03" db="EMBL/GenBank/DDBJ databases">
        <title>Genomic Encyclopedia of Type Strains, Phase IV (KMG-IV): sequencing the most valuable type-strain genomes for metagenomic binning, comparative biology and taxonomic classification.</title>
        <authorList>
            <person name="Goeker M."/>
        </authorList>
    </citation>
    <scope>NUCLEOTIDE SEQUENCE [LARGE SCALE GENOMIC DNA]</scope>
    <source>
        <strain evidence="8 9">DSM 13054</strain>
    </source>
</reference>
<comment type="similarity">
    <text evidence="2 6">Belongs to the arginine deiminase family.</text>
</comment>
<dbReference type="GO" id="GO:0016990">
    <property type="term" value="F:arginine deiminase activity"/>
    <property type="evidence" value="ECO:0007669"/>
    <property type="project" value="UniProtKB-UniRule"/>
</dbReference>
<dbReference type="NCBIfam" id="TIGR01078">
    <property type="entry name" value="arcA"/>
    <property type="match status" value="1"/>
</dbReference>
<dbReference type="GO" id="GO:0019546">
    <property type="term" value="P:L-arginine deiminase pathway"/>
    <property type="evidence" value="ECO:0007669"/>
    <property type="project" value="UniProtKB-UniRule"/>
</dbReference>
<gene>
    <name evidence="6" type="primary">arcA</name>
    <name evidence="8" type="ORF">EV203_10645</name>
</gene>
<dbReference type="Gene3D" id="1.10.3930.10">
    <property type="entry name" value="Arginine deiminase"/>
    <property type="match status" value="1"/>
</dbReference>
<accession>A0A4R2K538</accession>
<dbReference type="SUPFAM" id="SSF55909">
    <property type="entry name" value="Pentein"/>
    <property type="match status" value="1"/>
</dbReference>
<comment type="caution">
    <text evidence="8">The sequence shown here is derived from an EMBL/GenBank/DDBJ whole genome shotgun (WGS) entry which is preliminary data.</text>
</comment>
<dbReference type="InterPro" id="IPR003876">
    <property type="entry name" value="Arg_deiminase"/>
</dbReference>
<evidence type="ECO:0000256" key="1">
    <source>
        <dbReference type="ARBA" id="ARBA00005213"/>
    </source>
</evidence>
<dbReference type="Pfam" id="PF02274">
    <property type="entry name" value="ADI"/>
    <property type="match status" value="1"/>
</dbReference>
<evidence type="ECO:0000313" key="9">
    <source>
        <dbReference type="Proteomes" id="UP000294886"/>
    </source>
</evidence>
<evidence type="ECO:0000256" key="4">
    <source>
        <dbReference type="ARBA" id="ARBA00022801"/>
    </source>
</evidence>
<organism evidence="8 9">
    <name type="scientific">Caldanaerobacter subterraneus</name>
    <dbReference type="NCBI Taxonomy" id="911092"/>
    <lineage>
        <taxon>Bacteria</taxon>
        <taxon>Bacillati</taxon>
        <taxon>Bacillota</taxon>
        <taxon>Clostridia</taxon>
        <taxon>Thermoanaerobacterales</taxon>
        <taxon>Thermoanaerobacteraceae</taxon>
        <taxon>Caldanaerobacter</taxon>
    </lineage>
</organism>
<comment type="catalytic activity">
    <reaction evidence="5 6">
        <text>L-arginine + H2O = L-citrulline + NH4(+)</text>
        <dbReference type="Rhea" id="RHEA:19597"/>
        <dbReference type="ChEBI" id="CHEBI:15377"/>
        <dbReference type="ChEBI" id="CHEBI:28938"/>
        <dbReference type="ChEBI" id="CHEBI:32682"/>
        <dbReference type="ChEBI" id="CHEBI:57743"/>
        <dbReference type="EC" id="3.5.3.6"/>
    </reaction>
</comment>